<feature type="compositionally biased region" description="Acidic residues" evidence="1">
    <location>
        <begin position="26"/>
        <end position="35"/>
    </location>
</feature>
<sequence>MTDQSSTSPTGDDHGTDPRDLIAEFEAVESEEDAAPVEHTTDPAVPGDAADRSDVATPGATPGGGSGSDEDGGHGPMVSDAAIDWSSLDGGADESASR</sequence>
<protein>
    <submittedName>
        <fullName evidence="2">Uncharacterized protein</fullName>
    </submittedName>
</protein>
<accession>A0A433JPE5</accession>
<evidence type="ECO:0000313" key="3">
    <source>
        <dbReference type="Proteomes" id="UP000274909"/>
    </source>
</evidence>
<comment type="caution">
    <text evidence="2">The sequence shown here is derived from an EMBL/GenBank/DDBJ whole genome shotgun (WGS) entry which is preliminary data.</text>
</comment>
<feature type="compositionally biased region" description="Basic and acidic residues" evidence="1">
    <location>
        <begin position="11"/>
        <end position="22"/>
    </location>
</feature>
<feature type="region of interest" description="Disordered" evidence="1">
    <location>
        <begin position="1"/>
        <end position="98"/>
    </location>
</feature>
<dbReference type="RefSeq" id="WP_127051163.1">
    <property type="nucleotide sequence ID" value="NZ_RZGZ01000004.1"/>
</dbReference>
<evidence type="ECO:0000256" key="1">
    <source>
        <dbReference type="SAM" id="MobiDB-lite"/>
    </source>
</evidence>
<reference evidence="2 3" key="1">
    <citation type="submission" date="2018-12" db="EMBL/GenBank/DDBJ databases">
        <authorList>
            <person name="Li F."/>
        </authorList>
    </citation>
    <scope>NUCLEOTIDE SEQUENCE [LARGE SCALE GENOMIC DNA]</scope>
    <source>
        <strain evidence="2 3">EGI 6500705</strain>
    </source>
</reference>
<feature type="compositionally biased region" description="Polar residues" evidence="1">
    <location>
        <begin position="1"/>
        <end position="10"/>
    </location>
</feature>
<dbReference type="AlphaFoldDB" id="A0A433JPE5"/>
<organism evidence="2 3">
    <name type="scientific">Labedella endophytica</name>
    <dbReference type="NCBI Taxonomy" id="1523160"/>
    <lineage>
        <taxon>Bacteria</taxon>
        <taxon>Bacillati</taxon>
        <taxon>Actinomycetota</taxon>
        <taxon>Actinomycetes</taxon>
        <taxon>Micrococcales</taxon>
        <taxon>Microbacteriaceae</taxon>
        <taxon>Labedella</taxon>
    </lineage>
</organism>
<proteinExistence type="predicted"/>
<evidence type="ECO:0000313" key="2">
    <source>
        <dbReference type="EMBL" id="RUQ98309.1"/>
    </source>
</evidence>
<name>A0A433JPE5_9MICO</name>
<dbReference type="Proteomes" id="UP000274909">
    <property type="component" value="Unassembled WGS sequence"/>
</dbReference>
<keyword evidence="3" id="KW-1185">Reference proteome</keyword>
<gene>
    <name evidence="2" type="ORF">ELQ94_15000</name>
</gene>
<dbReference type="EMBL" id="RZGZ01000004">
    <property type="protein sequence ID" value="RUQ98309.1"/>
    <property type="molecule type" value="Genomic_DNA"/>
</dbReference>